<evidence type="ECO:0000256" key="5">
    <source>
        <dbReference type="ARBA" id="ARBA00023002"/>
    </source>
</evidence>
<evidence type="ECO:0000256" key="2">
    <source>
        <dbReference type="ARBA" id="ARBA00008072"/>
    </source>
</evidence>
<dbReference type="SMART" id="SM00829">
    <property type="entry name" value="PKS_ER"/>
    <property type="match status" value="1"/>
</dbReference>
<dbReference type="OrthoDB" id="3941538at2759"/>
<keyword evidence="4 6" id="KW-0862">Zinc</keyword>
<evidence type="ECO:0000256" key="1">
    <source>
        <dbReference type="ARBA" id="ARBA00001947"/>
    </source>
</evidence>
<proteinExistence type="inferred from homology"/>
<dbReference type="AlphaFoldDB" id="A0A165EZI6"/>
<keyword evidence="5" id="KW-0560">Oxidoreductase</keyword>
<sequence length="347" mass="36952">MKAARYHAPGDVRIENIPEPVASKVCGSDVHWYLSSVPVAPTATKPHPVTKETLPVVMGHEFSGTIVELGDGVDESRLAVGQNVVAESVISCMQPTCTSCSDGTRNVCPHTTFIGIGGWGGGLAEYIAVRQEAVHVLPESIPLEVGAMIEPLSVAWHAVKRSSFVPGDSVLIIGAGPIGLLLLKVLRAQGASWIGMSEPAAQRRETALRFSASAAYDPRATDVVLETKKETGGRGASIVFDCAGIQASLDTALAAVRPRGNVVEVAVWDKSPMLDITTLQGKEILLTASQACDREHPELIQAVADGKFPGLEELITRKIVLDDLVEEGIKALINDKDRQIKILVHPQ</sequence>
<name>A0A165EZI6_9APHY</name>
<dbReference type="Proteomes" id="UP000076871">
    <property type="component" value="Unassembled WGS sequence"/>
</dbReference>
<evidence type="ECO:0000256" key="3">
    <source>
        <dbReference type="ARBA" id="ARBA00022723"/>
    </source>
</evidence>
<dbReference type="InterPro" id="IPR013149">
    <property type="entry name" value="ADH-like_C"/>
</dbReference>
<comment type="cofactor">
    <cofactor evidence="1 6">
        <name>Zn(2+)</name>
        <dbReference type="ChEBI" id="CHEBI:29105"/>
    </cofactor>
</comment>
<dbReference type="SUPFAM" id="SSF51735">
    <property type="entry name" value="NAD(P)-binding Rossmann-fold domains"/>
    <property type="match status" value="1"/>
</dbReference>
<feature type="domain" description="Enoyl reductase (ER)" evidence="7">
    <location>
        <begin position="27"/>
        <end position="344"/>
    </location>
</feature>
<gene>
    <name evidence="8" type="ORF">LAESUDRAFT_742538</name>
</gene>
<evidence type="ECO:0000259" key="7">
    <source>
        <dbReference type="SMART" id="SM00829"/>
    </source>
</evidence>
<protein>
    <submittedName>
        <fullName evidence="8">Alcohol dehydrogenase GroES domain protein</fullName>
    </submittedName>
</protein>
<dbReference type="GO" id="GO:0008270">
    <property type="term" value="F:zinc ion binding"/>
    <property type="evidence" value="ECO:0007669"/>
    <property type="project" value="InterPro"/>
</dbReference>
<dbReference type="InterPro" id="IPR011032">
    <property type="entry name" value="GroES-like_sf"/>
</dbReference>
<reference evidence="8 9" key="1">
    <citation type="journal article" date="2016" name="Mol. Biol. Evol.">
        <title>Comparative Genomics of Early-Diverging Mushroom-Forming Fungi Provides Insights into the Origins of Lignocellulose Decay Capabilities.</title>
        <authorList>
            <person name="Nagy L.G."/>
            <person name="Riley R."/>
            <person name="Tritt A."/>
            <person name="Adam C."/>
            <person name="Daum C."/>
            <person name="Floudas D."/>
            <person name="Sun H."/>
            <person name="Yadav J.S."/>
            <person name="Pangilinan J."/>
            <person name="Larsson K.H."/>
            <person name="Matsuura K."/>
            <person name="Barry K."/>
            <person name="Labutti K."/>
            <person name="Kuo R."/>
            <person name="Ohm R.A."/>
            <person name="Bhattacharya S.S."/>
            <person name="Shirouzu T."/>
            <person name="Yoshinaga Y."/>
            <person name="Martin F.M."/>
            <person name="Grigoriev I.V."/>
            <person name="Hibbett D.S."/>
        </authorList>
    </citation>
    <scope>NUCLEOTIDE SEQUENCE [LARGE SCALE GENOMIC DNA]</scope>
    <source>
        <strain evidence="8 9">93-53</strain>
    </source>
</reference>
<dbReference type="PANTHER" id="PTHR43161:SF23">
    <property type="entry name" value="(R,R)-BUTANEDIOL DEHYDROGENASE-RELATED"/>
    <property type="match status" value="1"/>
</dbReference>
<dbReference type="InterPro" id="IPR002328">
    <property type="entry name" value="ADH_Zn_CS"/>
</dbReference>
<dbReference type="STRING" id="1314785.A0A165EZI6"/>
<evidence type="ECO:0000313" key="9">
    <source>
        <dbReference type="Proteomes" id="UP000076871"/>
    </source>
</evidence>
<dbReference type="RefSeq" id="XP_040765788.1">
    <property type="nucleotide sequence ID" value="XM_040911199.1"/>
</dbReference>
<dbReference type="PANTHER" id="PTHR43161">
    <property type="entry name" value="SORBITOL DEHYDROGENASE"/>
    <property type="match status" value="1"/>
</dbReference>
<evidence type="ECO:0000256" key="4">
    <source>
        <dbReference type="ARBA" id="ARBA00022833"/>
    </source>
</evidence>
<dbReference type="GeneID" id="63828228"/>
<dbReference type="EMBL" id="KV427616">
    <property type="protein sequence ID" value="KZT08048.1"/>
    <property type="molecule type" value="Genomic_DNA"/>
</dbReference>
<dbReference type="InterPro" id="IPR036291">
    <property type="entry name" value="NAD(P)-bd_dom_sf"/>
</dbReference>
<dbReference type="GO" id="GO:0000721">
    <property type="term" value="F:(R,R)-butanediol dehydrogenase activity"/>
    <property type="evidence" value="ECO:0007669"/>
    <property type="project" value="TreeGrafter"/>
</dbReference>
<dbReference type="Gene3D" id="3.40.50.720">
    <property type="entry name" value="NAD(P)-binding Rossmann-like Domain"/>
    <property type="match status" value="1"/>
</dbReference>
<dbReference type="GO" id="GO:0034079">
    <property type="term" value="P:butanediol biosynthetic process"/>
    <property type="evidence" value="ECO:0007669"/>
    <property type="project" value="TreeGrafter"/>
</dbReference>
<dbReference type="InParanoid" id="A0A165EZI6"/>
<dbReference type="Pfam" id="PF00107">
    <property type="entry name" value="ADH_zinc_N"/>
    <property type="match status" value="1"/>
</dbReference>
<dbReference type="SUPFAM" id="SSF50129">
    <property type="entry name" value="GroES-like"/>
    <property type="match status" value="1"/>
</dbReference>
<evidence type="ECO:0000313" key="8">
    <source>
        <dbReference type="EMBL" id="KZT08048.1"/>
    </source>
</evidence>
<organism evidence="8 9">
    <name type="scientific">Laetiporus sulphureus 93-53</name>
    <dbReference type="NCBI Taxonomy" id="1314785"/>
    <lineage>
        <taxon>Eukaryota</taxon>
        <taxon>Fungi</taxon>
        <taxon>Dikarya</taxon>
        <taxon>Basidiomycota</taxon>
        <taxon>Agaricomycotina</taxon>
        <taxon>Agaricomycetes</taxon>
        <taxon>Polyporales</taxon>
        <taxon>Laetiporus</taxon>
    </lineage>
</organism>
<evidence type="ECO:0000256" key="6">
    <source>
        <dbReference type="RuleBase" id="RU361277"/>
    </source>
</evidence>
<dbReference type="Pfam" id="PF08240">
    <property type="entry name" value="ADH_N"/>
    <property type="match status" value="1"/>
</dbReference>
<accession>A0A165EZI6</accession>
<dbReference type="InterPro" id="IPR013154">
    <property type="entry name" value="ADH-like_N"/>
</dbReference>
<dbReference type="GO" id="GO:0005737">
    <property type="term" value="C:cytoplasm"/>
    <property type="evidence" value="ECO:0007669"/>
    <property type="project" value="TreeGrafter"/>
</dbReference>
<keyword evidence="9" id="KW-1185">Reference proteome</keyword>
<dbReference type="InterPro" id="IPR020843">
    <property type="entry name" value="ER"/>
</dbReference>
<dbReference type="Gene3D" id="3.90.180.10">
    <property type="entry name" value="Medium-chain alcohol dehydrogenases, catalytic domain"/>
    <property type="match status" value="1"/>
</dbReference>
<dbReference type="CDD" id="cd08233">
    <property type="entry name" value="butanediol_DH_like"/>
    <property type="match status" value="1"/>
</dbReference>
<dbReference type="PROSITE" id="PS00059">
    <property type="entry name" value="ADH_ZINC"/>
    <property type="match status" value="1"/>
</dbReference>
<comment type="similarity">
    <text evidence="2 6">Belongs to the zinc-containing alcohol dehydrogenase family.</text>
</comment>
<keyword evidence="3 6" id="KW-0479">Metal-binding</keyword>